<proteinExistence type="predicted"/>
<evidence type="ECO:0000313" key="2">
    <source>
        <dbReference type="EMBL" id="PXW97522.1"/>
    </source>
</evidence>
<dbReference type="Proteomes" id="UP000247811">
    <property type="component" value="Unassembled WGS sequence"/>
</dbReference>
<dbReference type="EMBL" id="QJJS01000004">
    <property type="protein sequence ID" value="PXW97522.1"/>
    <property type="molecule type" value="Genomic_DNA"/>
</dbReference>
<keyword evidence="3" id="KW-1185">Reference proteome</keyword>
<gene>
    <name evidence="2" type="ORF">C7444_104124</name>
</gene>
<dbReference type="SUPFAM" id="SSF82866">
    <property type="entry name" value="Multidrug efflux transporter AcrB transmembrane domain"/>
    <property type="match status" value="1"/>
</dbReference>
<keyword evidence="1" id="KW-0472">Membrane</keyword>
<keyword evidence="1" id="KW-0812">Transmembrane</keyword>
<dbReference type="Gene3D" id="1.20.1640.10">
    <property type="entry name" value="Multidrug efflux transporter AcrB transmembrane domain"/>
    <property type="match status" value="1"/>
</dbReference>
<organism evidence="2 3">
    <name type="scientific">Sphaerotilus hippei</name>
    <dbReference type="NCBI Taxonomy" id="744406"/>
    <lineage>
        <taxon>Bacteria</taxon>
        <taxon>Pseudomonadati</taxon>
        <taxon>Pseudomonadota</taxon>
        <taxon>Betaproteobacteria</taxon>
        <taxon>Burkholderiales</taxon>
        <taxon>Sphaerotilaceae</taxon>
        <taxon>Sphaerotilus</taxon>
    </lineage>
</organism>
<accession>A0A318HAK5</accession>
<dbReference type="AlphaFoldDB" id="A0A318HAK5"/>
<reference evidence="2 3" key="1">
    <citation type="submission" date="2018-05" db="EMBL/GenBank/DDBJ databases">
        <title>Genomic Encyclopedia of Type Strains, Phase IV (KMG-IV): sequencing the most valuable type-strain genomes for metagenomic binning, comparative biology and taxonomic classification.</title>
        <authorList>
            <person name="Goeker M."/>
        </authorList>
    </citation>
    <scope>NUCLEOTIDE SEQUENCE [LARGE SCALE GENOMIC DNA]</scope>
    <source>
        <strain evidence="2 3">DSM 566</strain>
    </source>
</reference>
<sequence length="76" mass="8004">LLTGLTLAVGVATWVFSPIKFQADMGLLLAFMFLWNMLGALVLLPALAHWLLRPLVKAAAPVPAAAGTGGMQMART</sequence>
<feature type="non-terminal residue" evidence="2">
    <location>
        <position position="1"/>
    </location>
</feature>
<feature type="transmembrane region" description="Helical" evidence="1">
    <location>
        <begin position="25"/>
        <end position="47"/>
    </location>
</feature>
<evidence type="ECO:0000256" key="1">
    <source>
        <dbReference type="SAM" id="Phobius"/>
    </source>
</evidence>
<keyword evidence="1" id="KW-1133">Transmembrane helix</keyword>
<dbReference type="RefSeq" id="WP_170130649.1">
    <property type="nucleotide sequence ID" value="NZ_QJJS01000004.1"/>
</dbReference>
<evidence type="ECO:0008006" key="4">
    <source>
        <dbReference type="Google" id="ProtNLM"/>
    </source>
</evidence>
<protein>
    <recommendedName>
        <fullName evidence="4">Membrane transport protein MMPL domain-containing protein</fullName>
    </recommendedName>
</protein>
<evidence type="ECO:0000313" key="3">
    <source>
        <dbReference type="Proteomes" id="UP000247811"/>
    </source>
</evidence>
<comment type="caution">
    <text evidence="2">The sequence shown here is derived from an EMBL/GenBank/DDBJ whole genome shotgun (WGS) entry which is preliminary data.</text>
</comment>
<name>A0A318HAK5_9BURK</name>